<dbReference type="KEGG" id="cgv:CGLAU_05015"/>
<accession>A0A1Q2HVU7</accession>
<evidence type="ECO:0000313" key="2">
    <source>
        <dbReference type="Proteomes" id="UP000217209"/>
    </source>
</evidence>
<organism evidence="1 2">
    <name type="scientific">Corynebacterium glaucum</name>
    <dbReference type="NCBI Taxonomy" id="187491"/>
    <lineage>
        <taxon>Bacteria</taxon>
        <taxon>Bacillati</taxon>
        <taxon>Actinomycetota</taxon>
        <taxon>Actinomycetes</taxon>
        <taxon>Mycobacteriales</taxon>
        <taxon>Corynebacteriaceae</taxon>
        <taxon>Corynebacterium</taxon>
    </lineage>
</organism>
<proteinExistence type="predicted"/>
<dbReference type="AlphaFoldDB" id="A0A1Q2HVU7"/>
<reference evidence="1 2" key="1">
    <citation type="submission" date="2016-12" db="EMBL/GenBank/DDBJ databases">
        <authorList>
            <person name="Song W.-J."/>
            <person name="Kurnit D.M."/>
        </authorList>
    </citation>
    <scope>NUCLEOTIDE SEQUENCE [LARGE SCALE GENOMIC DNA]</scope>
    <source>
        <strain evidence="1 2">DSM 30827</strain>
    </source>
</reference>
<name>A0A1Q2HVU7_9CORY</name>
<dbReference type="EMBL" id="CP019688">
    <property type="protein sequence ID" value="AQQ14977.1"/>
    <property type="molecule type" value="Genomic_DNA"/>
</dbReference>
<sequence length="165" mass="18058">MQSMFNTSATTPITTPTALANDILTRSPETVDALHAIMHHPRSLSRPSATWRPPVKTLPRTGGSEQLTAAVTRRRVGPRARARIRGYGQTQVPAYLIELRITDPSGLPVDRRVAEAWVRALVPDEAIEAVHELPATRAANYVWLVDGQFNPIESPSSMFEGLVAA</sequence>
<protein>
    <submittedName>
        <fullName evidence="1">Uncharacterized protein</fullName>
    </submittedName>
</protein>
<dbReference type="Proteomes" id="UP000217209">
    <property type="component" value="Chromosome"/>
</dbReference>
<gene>
    <name evidence="1" type="ORF">CGLAU_05015</name>
</gene>
<evidence type="ECO:0000313" key="1">
    <source>
        <dbReference type="EMBL" id="AQQ14977.1"/>
    </source>
</evidence>
<keyword evidence="2" id="KW-1185">Reference proteome</keyword>